<accession>A0ABR2WGR8</accession>
<gene>
    <name evidence="2" type="ORF">K7432_014944</name>
</gene>
<organism evidence="2 3">
    <name type="scientific">Basidiobolus ranarum</name>
    <dbReference type="NCBI Taxonomy" id="34480"/>
    <lineage>
        <taxon>Eukaryota</taxon>
        <taxon>Fungi</taxon>
        <taxon>Fungi incertae sedis</taxon>
        <taxon>Zoopagomycota</taxon>
        <taxon>Entomophthoromycotina</taxon>
        <taxon>Basidiobolomycetes</taxon>
        <taxon>Basidiobolales</taxon>
        <taxon>Basidiobolaceae</taxon>
        <taxon>Basidiobolus</taxon>
    </lineage>
</organism>
<dbReference type="Proteomes" id="UP001479436">
    <property type="component" value="Unassembled WGS sequence"/>
</dbReference>
<comment type="caution">
    <text evidence="2">The sequence shown here is derived from an EMBL/GenBank/DDBJ whole genome shotgun (WGS) entry which is preliminary data.</text>
</comment>
<dbReference type="EMBL" id="JASJQH010001855">
    <property type="protein sequence ID" value="KAK9760725.1"/>
    <property type="molecule type" value="Genomic_DNA"/>
</dbReference>
<keyword evidence="3" id="KW-1185">Reference proteome</keyword>
<sequence length="344" mass="39972">MNSNHLDTTFSLQTSNDIGDGFLGELQRLQDSVANLTNTVKVLQTNVSVLHKENNFLKNEVRSLKEVVLNTSADTCSNYSQTLAPSVEEAKKIKALIRHLTCHVRDDTLELDENKLHFDLSKPLADRKNTEVFHAIVDSVFQSSSCTCEYAEQRVRKRFDNLREEYNKNDFKKNRDNIRKRRNKRKHDLLKKRQKILSKHRNEFAQEFKPQSDISNYERYLMLEIMSSDETEEDSSGQRIFKRHPVDHRSSEVKRFFYYLDNKAGANLGKRPLPEGQELFSFENTLNQSLQTSMQNSIQQMPQLLEVNNADNFVQTLENFNFSNTASLTMPPGLPQWSYTSGFM</sequence>
<keyword evidence="1" id="KW-0175">Coiled coil</keyword>
<protein>
    <submittedName>
        <fullName evidence="2">Uncharacterized protein</fullName>
    </submittedName>
</protein>
<evidence type="ECO:0000256" key="1">
    <source>
        <dbReference type="SAM" id="Coils"/>
    </source>
</evidence>
<reference evidence="2 3" key="1">
    <citation type="submission" date="2023-04" db="EMBL/GenBank/DDBJ databases">
        <title>Genome of Basidiobolus ranarum AG-B5.</title>
        <authorList>
            <person name="Stajich J.E."/>
            <person name="Carter-House D."/>
            <person name="Gryganskyi A."/>
        </authorList>
    </citation>
    <scope>NUCLEOTIDE SEQUENCE [LARGE SCALE GENOMIC DNA]</scope>
    <source>
        <strain evidence="2 3">AG-B5</strain>
    </source>
</reference>
<name>A0ABR2WGR8_9FUNG</name>
<feature type="coiled-coil region" evidence="1">
    <location>
        <begin position="26"/>
        <end position="67"/>
    </location>
</feature>
<evidence type="ECO:0000313" key="2">
    <source>
        <dbReference type="EMBL" id="KAK9760725.1"/>
    </source>
</evidence>
<evidence type="ECO:0000313" key="3">
    <source>
        <dbReference type="Proteomes" id="UP001479436"/>
    </source>
</evidence>
<proteinExistence type="predicted"/>